<sequence length="120" mass="13011">MLRGSTAALMAQALEAGRSQGWFTALLPYLVTNMTSGGNLAHKEALALREWLDGKGMRDVELEDVQVVQPNYGDLVDILGHREAVTRAISAWEVGGILTRAVKGWRGHSSVYVVEPLAPP</sequence>
<gene>
    <name evidence="1" type="ORF">LPT13_01630</name>
</gene>
<dbReference type="EMBL" id="JAJMLW010000001">
    <property type="protein sequence ID" value="MCI2241052.1"/>
    <property type="molecule type" value="Genomic_DNA"/>
</dbReference>
<protein>
    <submittedName>
        <fullName evidence="1">Uncharacterized protein</fullName>
    </submittedName>
</protein>
<organism evidence="1 2">
    <name type="scientific">Adlercreutzia faecimuris</name>
    <dbReference type="NCBI Taxonomy" id="2897341"/>
    <lineage>
        <taxon>Bacteria</taxon>
        <taxon>Bacillati</taxon>
        <taxon>Actinomycetota</taxon>
        <taxon>Coriobacteriia</taxon>
        <taxon>Eggerthellales</taxon>
        <taxon>Eggerthellaceae</taxon>
        <taxon>Adlercreutzia</taxon>
    </lineage>
</organism>
<evidence type="ECO:0000313" key="1">
    <source>
        <dbReference type="EMBL" id="MCI2241052.1"/>
    </source>
</evidence>
<dbReference type="RefSeq" id="WP_242162832.1">
    <property type="nucleotide sequence ID" value="NZ_JAJMLW010000001.1"/>
</dbReference>
<evidence type="ECO:0000313" key="2">
    <source>
        <dbReference type="Proteomes" id="UP001430755"/>
    </source>
</evidence>
<keyword evidence="2" id="KW-1185">Reference proteome</keyword>
<accession>A0ABS9WF07</accession>
<comment type="caution">
    <text evidence="1">The sequence shown here is derived from an EMBL/GenBank/DDBJ whole genome shotgun (WGS) entry which is preliminary data.</text>
</comment>
<proteinExistence type="predicted"/>
<name>A0ABS9WF07_9ACTN</name>
<reference evidence="1" key="1">
    <citation type="submission" date="2021-11" db="EMBL/GenBank/DDBJ databases">
        <title>A Novel Adlercreutzia Species, isolated from a Allomyrina dichotoma larva feces.</title>
        <authorList>
            <person name="Suh M.K."/>
        </authorList>
    </citation>
    <scope>NUCLEOTIDE SEQUENCE</scope>
    <source>
        <strain evidence="1">JBNU-10</strain>
    </source>
</reference>
<dbReference type="Proteomes" id="UP001430755">
    <property type="component" value="Unassembled WGS sequence"/>
</dbReference>